<evidence type="ECO:0000313" key="8">
    <source>
        <dbReference type="EMBL" id="KAK3054817.1"/>
    </source>
</evidence>
<keyword evidence="9" id="KW-1185">Reference proteome</keyword>
<sequence length="285" mass="31505">MSPSRIPDFVKLNDVTSFYRPAQVNGNVPPPSHSSDEPGLIVLCSWMAASPKHIAKYTDGYRRLYPRTEILLIEATMAGMLFSGVDLTFALYFLNTYTKGHGIEATARQPIVLHMFSNGGGKNAMDLTARLHELHGTLPFDAVIFDSCPGLGDIKGGTQAMSFALPKAKVIRFVGWYMLYLTTLLYVLIITVLGLEDVVTRIRRSLNDVNIVSKNVPRLYLYSKGDTLVHHKDVHAHVEDAMGAGYVDVREEVFTTAPHCVLLNEDADRYWNAVMAVCSAGKVGQ</sequence>
<evidence type="ECO:0000256" key="6">
    <source>
        <dbReference type="ARBA" id="ARBA00034303"/>
    </source>
</evidence>
<feature type="transmembrane region" description="Helical" evidence="7">
    <location>
        <begin position="71"/>
        <end position="94"/>
    </location>
</feature>
<evidence type="ECO:0000256" key="4">
    <source>
        <dbReference type="ARBA" id="ARBA00023136"/>
    </source>
</evidence>
<organism evidence="8 9">
    <name type="scientific">Extremus antarcticus</name>
    <dbReference type="NCBI Taxonomy" id="702011"/>
    <lineage>
        <taxon>Eukaryota</taxon>
        <taxon>Fungi</taxon>
        <taxon>Dikarya</taxon>
        <taxon>Ascomycota</taxon>
        <taxon>Pezizomycotina</taxon>
        <taxon>Dothideomycetes</taxon>
        <taxon>Dothideomycetidae</taxon>
        <taxon>Mycosphaerellales</taxon>
        <taxon>Extremaceae</taxon>
        <taxon>Extremus</taxon>
    </lineage>
</organism>
<accession>A0AAJ0DIP6</accession>
<dbReference type="EMBL" id="JAWDJX010000010">
    <property type="protein sequence ID" value="KAK3054817.1"/>
    <property type="molecule type" value="Genomic_DNA"/>
</dbReference>
<dbReference type="AlphaFoldDB" id="A0AAJ0DIP6"/>
<comment type="caution">
    <text evidence="8">The sequence shown here is derived from an EMBL/GenBank/DDBJ whole genome shotgun (WGS) entry which is preliminary data.</text>
</comment>
<proteinExistence type="inferred from homology"/>
<evidence type="ECO:0008006" key="10">
    <source>
        <dbReference type="Google" id="ProtNLM"/>
    </source>
</evidence>
<dbReference type="Proteomes" id="UP001271007">
    <property type="component" value="Unassembled WGS sequence"/>
</dbReference>
<dbReference type="SUPFAM" id="SSF53474">
    <property type="entry name" value="alpha/beta-Hydrolases"/>
    <property type="match status" value="1"/>
</dbReference>
<reference evidence="8" key="1">
    <citation type="submission" date="2023-04" db="EMBL/GenBank/DDBJ databases">
        <title>Black Yeasts Isolated from many extreme environments.</title>
        <authorList>
            <person name="Coleine C."/>
            <person name="Stajich J.E."/>
            <person name="Selbmann L."/>
        </authorList>
    </citation>
    <scope>NUCLEOTIDE SEQUENCE</scope>
    <source>
        <strain evidence="8">CCFEE 5312</strain>
    </source>
</reference>
<evidence type="ECO:0000256" key="7">
    <source>
        <dbReference type="SAM" id="Phobius"/>
    </source>
</evidence>
<keyword evidence="2 7" id="KW-0812">Transmembrane</keyword>
<dbReference type="Pfam" id="PF05705">
    <property type="entry name" value="DUF829"/>
    <property type="match status" value="1"/>
</dbReference>
<dbReference type="InterPro" id="IPR008547">
    <property type="entry name" value="DUF829_TMEM53"/>
</dbReference>
<evidence type="ECO:0000313" key="9">
    <source>
        <dbReference type="Proteomes" id="UP001271007"/>
    </source>
</evidence>
<dbReference type="GO" id="GO:0005640">
    <property type="term" value="C:nuclear outer membrane"/>
    <property type="evidence" value="ECO:0007669"/>
    <property type="project" value="UniProtKB-SubCell"/>
</dbReference>
<dbReference type="PANTHER" id="PTHR12265:SF30">
    <property type="entry name" value="TRANSMEMBRANE PROTEIN 53"/>
    <property type="match status" value="1"/>
</dbReference>
<gene>
    <name evidence="8" type="ORF">LTR09_003975</name>
</gene>
<keyword evidence="3 7" id="KW-1133">Transmembrane helix</keyword>
<dbReference type="PANTHER" id="PTHR12265">
    <property type="entry name" value="TRANSMEMBRANE PROTEIN 53"/>
    <property type="match status" value="1"/>
</dbReference>
<comment type="similarity">
    <text evidence="1">Belongs to the TMEM53 family.</text>
</comment>
<dbReference type="InterPro" id="IPR029058">
    <property type="entry name" value="AB_hydrolase_fold"/>
</dbReference>
<protein>
    <recommendedName>
        <fullName evidence="10">Indole-diterpene biosynthesis protein PaxU</fullName>
    </recommendedName>
</protein>
<evidence type="ECO:0000256" key="2">
    <source>
        <dbReference type="ARBA" id="ARBA00022692"/>
    </source>
</evidence>
<evidence type="ECO:0000256" key="5">
    <source>
        <dbReference type="ARBA" id="ARBA00023242"/>
    </source>
</evidence>
<keyword evidence="4 7" id="KW-0472">Membrane</keyword>
<keyword evidence="5" id="KW-0539">Nucleus</keyword>
<evidence type="ECO:0000256" key="1">
    <source>
        <dbReference type="ARBA" id="ARBA00007387"/>
    </source>
</evidence>
<evidence type="ECO:0000256" key="3">
    <source>
        <dbReference type="ARBA" id="ARBA00022989"/>
    </source>
</evidence>
<name>A0AAJ0DIP6_9PEZI</name>
<comment type="subcellular location">
    <subcellularLocation>
        <location evidence="6">Nucleus outer membrane</location>
        <topology evidence="6">Single-pass membrane protein</topology>
    </subcellularLocation>
</comment>
<feature type="transmembrane region" description="Helical" evidence="7">
    <location>
        <begin position="174"/>
        <end position="195"/>
    </location>
</feature>